<protein>
    <submittedName>
        <fullName evidence="1">Uncharacterized protein</fullName>
    </submittedName>
</protein>
<dbReference type="EMBL" id="AAXF02000048">
    <property type="protein sequence ID" value="EDO12021.1"/>
    <property type="molecule type" value="Genomic_DNA"/>
</dbReference>
<accession>A0AAN3D8A7</accession>
<dbReference type="Proteomes" id="UP000005475">
    <property type="component" value="Unassembled WGS sequence"/>
</dbReference>
<evidence type="ECO:0000313" key="1">
    <source>
        <dbReference type="EMBL" id="EDO12021.1"/>
    </source>
</evidence>
<name>A0AAN3D8A7_BACO1</name>
<gene>
    <name evidence="1" type="ORF">BACOVA_02522</name>
</gene>
<reference evidence="1 2" key="1">
    <citation type="submission" date="2007-03" db="EMBL/GenBank/DDBJ databases">
        <authorList>
            <person name="Fulton L."/>
            <person name="Clifton S."/>
            <person name="Fulton B."/>
            <person name="Xu J."/>
            <person name="Minx P."/>
            <person name="Pepin K.H."/>
            <person name="Johnson M."/>
            <person name="Thiruvilangam P."/>
            <person name="Bhonagiri V."/>
            <person name="Nash W.E."/>
            <person name="Mardis E.R."/>
            <person name="Wilson R.K."/>
        </authorList>
    </citation>
    <scope>NUCLEOTIDE SEQUENCE [LARGE SCALE GENOMIC DNA]</scope>
    <source>
        <strain evidence="2">ATCC 8483 / DSM 1896 / JCM 5824 / BCRC 10623 / CCUG 4943 / NCTC 11153</strain>
    </source>
</reference>
<evidence type="ECO:0000313" key="2">
    <source>
        <dbReference type="Proteomes" id="UP000005475"/>
    </source>
</evidence>
<comment type="caution">
    <text evidence="1">The sequence shown here is derived from an EMBL/GenBank/DDBJ whole genome shotgun (WGS) entry which is preliminary data.</text>
</comment>
<sequence length="46" mass="5347">MLLVQRKALFGDIALYSLLFLSAKHLFYENRPILNVLILFIPSHSM</sequence>
<reference evidence="2" key="2">
    <citation type="submission" date="2007-04" db="EMBL/GenBank/DDBJ databases">
        <title>Draft genome sequence of Bacteroides ovatus (ATCC 8483).</title>
        <authorList>
            <person name="Sudarsanam P."/>
            <person name="Ley R."/>
            <person name="Guruge J."/>
            <person name="Turnbaugh P.J."/>
            <person name="Mahowald M."/>
            <person name="Liep D."/>
            <person name="Gordon J."/>
        </authorList>
    </citation>
    <scope>NUCLEOTIDE SEQUENCE [LARGE SCALE GENOMIC DNA]</scope>
    <source>
        <strain evidence="2">ATCC 8483 / DSM 1896 / JCM 5824 / BCRC 10623 / CCUG 4943 / NCTC 11153</strain>
    </source>
</reference>
<organism evidence="1 2">
    <name type="scientific">Bacteroides ovatus (strain ATCC 8483 / DSM 1896 / JCM 5824 / BCRC 10623 / CCUG 4943 / NCTC 11153)</name>
    <dbReference type="NCBI Taxonomy" id="411476"/>
    <lineage>
        <taxon>Bacteria</taxon>
        <taxon>Pseudomonadati</taxon>
        <taxon>Bacteroidota</taxon>
        <taxon>Bacteroidia</taxon>
        <taxon>Bacteroidales</taxon>
        <taxon>Bacteroidaceae</taxon>
        <taxon>Bacteroides</taxon>
    </lineage>
</organism>
<proteinExistence type="predicted"/>
<dbReference type="AlphaFoldDB" id="A0AAN3D8A7"/>